<dbReference type="Proteomes" id="UP000805704">
    <property type="component" value="Chromosome 4"/>
</dbReference>
<dbReference type="EMBL" id="CM024792">
    <property type="protein sequence ID" value="KAG8003375.1"/>
    <property type="molecule type" value="Genomic_DNA"/>
</dbReference>
<evidence type="ECO:0000313" key="1">
    <source>
        <dbReference type="EMBL" id="KAG8003375.1"/>
    </source>
</evidence>
<keyword evidence="2" id="KW-1185">Reference proteome</keyword>
<gene>
    <name evidence="1" type="ORF">GBF38_018475</name>
</gene>
<organism evidence="1 2">
    <name type="scientific">Nibea albiflora</name>
    <name type="common">Yellow drum</name>
    <name type="synonym">Corvina albiflora</name>
    <dbReference type="NCBI Taxonomy" id="240163"/>
    <lineage>
        <taxon>Eukaryota</taxon>
        <taxon>Metazoa</taxon>
        <taxon>Chordata</taxon>
        <taxon>Craniata</taxon>
        <taxon>Vertebrata</taxon>
        <taxon>Euteleostomi</taxon>
        <taxon>Actinopterygii</taxon>
        <taxon>Neopterygii</taxon>
        <taxon>Teleostei</taxon>
        <taxon>Neoteleostei</taxon>
        <taxon>Acanthomorphata</taxon>
        <taxon>Eupercaria</taxon>
        <taxon>Sciaenidae</taxon>
        <taxon>Nibea</taxon>
    </lineage>
</organism>
<comment type="caution">
    <text evidence="1">The sequence shown here is derived from an EMBL/GenBank/DDBJ whole genome shotgun (WGS) entry which is preliminary data.</text>
</comment>
<reference evidence="1" key="1">
    <citation type="submission" date="2020-04" db="EMBL/GenBank/DDBJ databases">
        <title>A chromosome-scale assembly and high-density genetic map of the yellow drum (Nibea albiflora) genome.</title>
        <authorList>
            <person name="Xu D."/>
            <person name="Zhang W."/>
            <person name="Chen R."/>
            <person name="Tan P."/>
            <person name="Wang L."/>
            <person name="Song H."/>
            <person name="Tian L."/>
            <person name="Zhu Q."/>
            <person name="Wang B."/>
        </authorList>
    </citation>
    <scope>NUCLEOTIDE SEQUENCE</scope>
    <source>
        <strain evidence="1">ZJHYS-2018</strain>
    </source>
</reference>
<sequence>MSSDTERRHITHVDPFWKRVRPGSLHPSERRTGVMASESKKSFAAKQLAWVDTAANASRGRTGREAMGGREEGREGGRGAEGTEEEEEVGRSVFLCVSTRPQ</sequence>
<name>A0ACB7ENI9_NIBAL</name>
<protein>
    <submittedName>
        <fullName evidence="1">Uncharacterized protein</fullName>
    </submittedName>
</protein>
<evidence type="ECO:0000313" key="2">
    <source>
        <dbReference type="Proteomes" id="UP000805704"/>
    </source>
</evidence>
<accession>A0ACB7ENI9</accession>
<proteinExistence type="predicted"/>